<dbReference type="STRING" id="709986.Deima_3171"/>
<evidence type="ECO:0000313" key="5">
    <source>
        <dbReference type="Proteomes" id="UP000008635"/>
    </source>
</evidence>
<keyword evidence="1 4" id="KW-0489">Methyltransferase</keyword>
<dbReference type="GO" id="GO:0009007">
    <property type="term" value="F:site-specific DNA-methyltransferase (adenine-specific) activity"/>
    <property type="evidence" value="ECO:0007669"/>
    <property type="project" value="UniProtKB-EC"/>
</dbReference>
<keyword evidence="2 4" id="KW-0808">Transferase</keyword>
<dbReference type="Gene3D" id="3.40.50.150">
    <property type="entry name" value="Vaccinia Virus protein VP39"/>
    <property type="match status" value="2"/>
</dbReference>
<dbReference type="InterPro" id="IPR029063">
    <property type="entry name" value="SAM-dependent_MTases_sf"/>
</dbReference>
<dbReference type="OrthoDB" id="9805629at2"/>
<dbReference type="PANTHER" id="PTHR30481:SF2">
    <property type="entry name" value="SITE-SPECIFIC DNA-METHYLTRANSFERASE (ADENINE-SPECIFIC)"/>
    <property type="match status" value="1"/>
</dbReference>
<dbReference type="GO" id="GO:0009307">
    <property type="term" value="P:DNA restriction-modification system"/>
    <property type="evidence" value="ECO:0007669"/>
    <property type="project" value="InterPro"/>
</dbReference>
<dbReference type="KEGG" id="dmr:Deima_3171"/>
<protein>
    <submittedName>
        <fullName evidence="4">D12 class N6 adenine-specific DNA methyltransferase</fullName>
    </submittedName>
</protein>
<dbReference type="PRINTS" id="PR00505">
    <property type="entry name" value="D12N6MTFRASE"/>
</dbReference>
<dbReference type="AlphaFoldDB" id="E8U3V6"/>
<dbReference type="GO" id="GO:0032259">
    <property type="term" value="P:methylation"/>
    <property type="evidence" value="ECO:0007669"/>
    <property type="project" value="UniProtKB-KW"/>
</dbReference>
<gene>
    <name evidence="4" type="ordered locus">Deima_3171</name>
</gene>
<dbReference type="REBASE" id="31739">
    <property type="entry name" value="M.Dma21211ORF3171P"/>
</dbReference>
<evidence type="ECO:0000313" key="4">
    <source>
        <dbReference type="EMBL" id="ADV68799.1"/>
    </source>
</evidence>
<accession>E8U3V6</accession>
<dbReference type="InterPro" id="IPR012327">
    <property type="entry name" value="MeTrfase_D12"/>
</dbReference>
<evidence type="ECO:0000256" key="2">
    <source>
        <dbReference type="ARBA" id="ARBA00022679"/>
    </source>
</evidence>
<dbReference type="HOGENOM" id="CLU_955673_0_0_0"/>
<dbReference type="PANTHER" id="PTHR30481">
    <property type="entry name" value="DNA ADENINE METHYLASE"/>
    <property type="match status" value="1"/>
</dbReference>
<dbReference type="Pfam" id="PF02086">
    <property type="entry name" value="MethyltransfD12"/>
    <property type="match status" value="1"/>
</dbReference>
<dbReference type="SUPFAM" id="SSF53335">
    <property type="entry name" value="S-adenosyl-L-methionine-dependent methyltransferases"/>
    <property type="match status" value="1"/>
</dbReference>
<keyword evidence="3" id="KW-0949">S-adenosyl-L-methionine</keyword>
<dbReference type="GO" id="GO:0043565">
    <property type="term" value="F:sequence-specific DNA binding"/>
    <property type="evidence" value="ECO:0007669"/>
    <property type="project" value="TreeGrafter"/>
</dbReference>
<keyword evidence="5" id="KW-1185">Reference proteome</keyword>
<evidence type="ECO:0000256" key="1">
    <source>
        <dbReference type="ARBA" id="ARBA00022603"/>
    </source>
</evidence>
<organism evidence="4 5">
    <name type="scientific">Deinococcus maricopensis (strain DSM 21211 / LMG 22137 / NRRL B-23946 / LB-34)</name>
    <dbReference type="NCBI Taxonomy" id="709986"/>
    <lineage>
        <taxon>Bacteria</taxon>
        <taxon>Thermotogati</taxon>
        <taxon>Deinococcota</taxon>
        <taxon>Deinococci</taxon>
        <taxon>Deinococcales</taxon>
        <taxon>Deinococcaceae</taxon>
        <taxon>Deinococcus</taxon>
    </lineage>
</organism>
<evidence type="ECO:0000256" key="3">
    <source>
        <dbReference type="ARBA" id="ARBA00022691"/>
    </source>
</evidence>
<dbReference type="Proteomes" id="UP000008635">
    <property type="component" value="Chromosome"/>
</dbReference>
<dbReference type="GO" id="GO:1904047">
    <property type="term" value="F:S-adenosyl-L-methionine binding"/>
    <property type="evidence" value="ECO:0007669"/>
    <property type="project" value="TreeGrafter"/>
</dbReference>
<proteinExistence type="predicted"/>
<dbReference type="eggNOG" id="COG0338">
    <property type="taxonomic scope" value="Bacteria"/>
</dbReference>
<dbReference type="EMBL" id="CP002454">
    <property type="protein sequence ID" value="ADV68799.1"/>
    <property type="molecule type" value="Genomic_DNA"/>
</dbReference>
<reference evidence="5" key="2">
    <citation type="submission" date="2011-01" db="EMBL/GenBank/DDBJ databases">
        <title>The complete genome of Deinococcus maricopensis DSM 21211.</title>
        <authorList>
            <consortium name="US DOE Joint Genome Institute (JGI-PGF)"/>
            <person name="Lucas S."/>
            <person name="Copeland A."/>
            <person name="Lapidus A."/>
            <person name="Goodwin L."/>
            <person name="Pitluck S."/>
            <person name="Kyrpides N."/>
            <person name="Mavromatis K."/>
            <person name="Pagani I."/>
            <person name="Ivanova N."/>
            <person name="Ovchinnikova G."/>
            <person name="Zeytun A."/>
            <person name="Detter J.C."/>
            <person name="Han C."/>
            <person name="Land M."/>
            <person name="Hauser L."/>
            <person name="Markowitz V."/>
            <person name="Cheng J.-F."/>
            <person name="Hugenholtz P."/>
            <person name="Woyke T."/>
            <person name="Wu D."/>
            <person name="Pukall R."/>
            <person name="Gehrich-Schroeter G."/>
            <person name="Brambilla E."/>
            <person name="Klenk H.-P."/>
            <person name="Eisen J.A."/>
        </authorList>
    </citation>
    <scope>NUCLEOTIDE SEQUENCE [LARGE SCALE GENOMIC DNA]</scope>
    <source>
        <strain evidence="5">DSM 21211 / LMG 22137 / NRRL B-23946 / LB-34</strain>
    </source>
</reference>
<reference evidence="4 5" key="1">
    <citation type="journal article" date="2011" name="Stand. Genomic Sci.">
        <title>Complete genome sequence of Deinococcus maricopensis type strain (LB-34).</title>
        <authorList>
            <person name="Pukall R."/>
            <person name="Zeytun A."/>
            <person name="Lucas S."/>
            <person name="Lapidus A."/>
            <person name="Hammon N."/>
            <person name="Deshpande S."/>
            <person name="Nolan M."/>
            <person name="Cheng J.F."/>
            <person name="Pitluck S."/>
            <person name="Liolios K."/>
            <person name="Pagani I."/>
            <person name="Mikhailova N."/>
            <person name="Ivanova N."/>
            <person name="Mavromatis K."/>
            <person name="Pati A."/>
            <person name="Tapia R."/>
            <person name="Han C."/>
            <person name="Goodwin L."/>
            <person name="Chen A."/>
            <person name="Palaniappan K."/>
            <person name="Land M."/>
            <person name="Hauser L."/>
            <person name="Chang Y.J."/>
            <person name="Jeffries C.D."/>
            <person name="Brambilla E.M."/>
            <person name="Rohde M."/>
            <person name="Goker M."/>
            <person name="Detter J.C."/>
            <person name="Woyke T."/>
            <person name="Bristow J."/>
            <person name="Eisen J.A."/>
            <person name="Markowitz V."/>
            <person name="Hugenholtz P."/>
            <person name="Kyrpides N.C."/>
            <person name="Klenk H.P."/>
        </authorList>
    </citation>
    <scope>NUCLEOTIDE SEQUENCE [LARGE SCALE GENOMIC DNA]</scope>
    <source>
        <strain evidence="5">DSM 21211 / LMG 22137 / NRRL B-23946 / LB-34</strain>
    </source>
</reference>
<dbReference type="RefSeq" id="WP_013558302.1">
    <property type="nucleotide sequence ID" value="NC_014958.1"/>
</dbReference>
<name>E8U3V6_DEIML</name>
<sequence>MEANIKASNVSSSKMLSPLRYPGGKTWFVPRFVNWMSSRKKRPTLFVEPFAGGASLSCAVLDRNLADHILLVEKDERISSLWKVIFSDHAHLLAEAILEYNLTEENVKIVLSDDKPNDSIKDALYTLVRNRISRGGIMAPGAGILKHGEAGRGLHSRWYPTTLSNRILYLSQFKKRVTISNGDAIEHMESEADNKSAVFLIDPPYSETGKAAGRRLYTHWQLDHEMLFKVTQELTGDFLMTYHVSEEIKAMAHSHGFEYEAIPMKNTHHAVMSELVIGRDLSWLRSSLFI</sequence>
<dbReference type="GO" id="GO:0006298">
    <property type="term" value="P:mismatch repair"/>
    <property type="evidence" value="ECO:0007669"/>
    <property type="project" value="TreeGrafter"/>
</dbReference>